<organism evidence="2 3">
    <name type="scientific">Phanerochaete sordida</name>
    <dbReference type="NCBI Taxonomy" id="48140"/>
    <lineage>
        <taxon>Eukaryota</taxon>
        <taxon>Fungi</taxon>
        <taxon>Dikarya</taxon>
        <taxon>Basidiomycota</taxon>
        <taxon>Agaricomycotina</taxon>
        <taxon>Agaricomycetes</taxon>
        <taxon>Polyporales</taxon>
        <taxon>Phanerochaetaceae</taxon>
        <taxon>Phanerochaete</taxon>
    </lineage>
</organism>
<sequence length="511" mass="54985">MPPFSLPLQGAHSPPPPPSAVPTKATVLSTAPSALHRNSGPVHASVTSPQPSACPTGTAASTSALGITSPGDEARDAEERAVSAYRAPDAPRGREYAGFWRGKCSVSAEHSGSWARTKQRVELVTAALLGSEVVDTALDGARGTLGIGQGFDKCAPGAGLAEAARVLASIWEAVQVVQVNRPQCLHLTERCADVLLAVKDEIEHAKQLEARSGTPQLGTPRRRQPSSCLADGSVERRPEEASTESVPLRSLENRLWAPLERLTEAFRRIRDLFDRHSQRSFLTRYRRHGDILRDIQRCEAALDDARNAFEVSVRVRVLAQVVQQRAIMNADVTMERIRHWPRYALDRSPSSQPSQIYATTIGALPAPGGHPFRFPDYETRNASSGDDCSILSLGADAFQTAVPDSPNPGLAPIDVPDQHPVDIPAHAHAVLPACPEAEPESRRASLSYVSAPATAHASHDTLDREFLESARASLVRLPPRAHLPVLPPDVKGVEQSFVTGSYAAAHVSTPR</sequence>
<gene>
    <name evidence="2" type="ORF">PsYK624_052310</name>
</gene>
<evidence type="ECO:0000256" key="1">
    <source>
        <dbReference type="SAM" id="MobiDB-lite"/>
    </source>
</evidence>
<evidence type="ECO:0000313" key="3">
    <source>
        <dbReference type="Proteomes" id="UP000703269"/>
    </source>
</evidence>
<protein>
    <submittedName>
        <fullName evidence="2">Uncharacterized protein</fullName>
    </submittedName>
</protein>
<proteinExistence type="predicted"/>
<feature type="compositionally biased region" description="Polar residues" evidence="1">
    <location>
        <begin position="45"/>
        <end position="66"/>
    </location>
</feature>
<dbReference type="Proteomes" id="UP000703269">
    <property type="component" value="Unassembled WGS sequence"/>
</dbReference>
<dbReference type="AlphaFoldDB" id="A0A9P3G4S0"/>
<name>A0A9P3G4S0_9APHY</name>
<evidence type="ECO:0000313" key="2">
    <source>
        <dbReference type="EMBL" id="GJE89137.1"/>
    </source>
</evidence>
<reference evidence="2 3" key="1">
    <citation type="submission" date="2021-08" db="EMBL/GenBank/DDBJ databases">
        <title>Draft Genome Sequence of Phanerochaete sordida strain YK-624.</title>
        <authorList>
            <person name="Mori T."/>
            <person name="Dohra H."/>
            <person name="Suzuki T."/>
            <person name="Kawagishi H."/>
            <person name="Hirai H."/>
        </authorList>
    </citation>
    <scope>NUCLEOTIDE SEQUENCE [LARGE SCALE GENOMIC DNA]</scope>
    <source>
        <strain evidence="2 3">YK-624</strain>
    </source>
</reference>
<dbReference type="EMBL" id="BPQB01000011">
    <property type="protein sequence ID" value="GJE89137.1"/>
    <property type="molecule type" value="Genomic_DNA"/>
</dbReference>
<dbReference type="InterPro" id="IPR059179">
    <property type="entry name" value="MLKL-like_MCAfunc"/>
</dbReference>
<feature type="region of interest" description="Disordered" evidence="1">
    <location>
        <begin position="207"/>
        <end position="245"/>
    </location>
</feature>
<accession>A0A9P3G4S0</accession>
<dbReference type="OrthoDB" id="1668230at2759"/>
<keyword evidence="3" id="KW-1185">Reference proteome</keyword>
<feature type="compositionally biased region" description="Basic and acidic residues" evidence="1">
    <location>
        <begin position="72"/>
        <end position="81"/>
    </location>
</feature>
<comment type="caution">
    <text evidence="2">The sequence shown here is derived from an EMBL/GenBank/DDBJ whole genome shotgun (WGS) entry which is preliminary data.</text>
</comment>
<dbReference type="CDD" id="cd21037">
    <property type="entry name" value="MLKL_NTD"/>
    <property type="match status" value="1"/>
</dbReference>
<feature type="region of interest" description="Disordered" evidence="1">
    <location>
        <begin position="1"/>
        <end position="82"/>
    </location>
</feature>